<dbReference type="PROSITE" id="PS00862">
    <property type="entry name" value="OX2_COVAL_FAD"/>
    <property type="match status" value="1"/>
</dbReference>
<dbReference type="Pfam" id="PF08031">
    <property type="entry name" value="BBE"/>
    <property type="match status" value="1"/>
</dbReference>
<dbReference type="SUPFAM" id="SSF56176">
    <property type="entry name" value="FAD-binding/transporter-associated domain-like"/>
    <property type="match status" value="1"/>
</dbReference>
<keyword evidence="5" id="KW-0560">Oxidoreductase</keyword>
<evidence type="ECO:0000256" key="2">
    <source>
        <dbReference type="ARBA" id="ARBA00005466"/>
    </source>
</evidence>
<comment type="caution">
    <text evidence="7">The sequence shown here is derived from an EMBL/GenBank/DDBJ whole genome shotgun (WGS) entry which is preliminary data.</text>
</comment>
<dbReference type="InterPro" id="IPR006094">
    <property type="entry name" value="Oxid_FAD_bind_N"/>
</dbReference>
<evidence type="ECO:0000259" key="6">
    <source>
        <dbReference type="PROSITE" id="PS51387"/>
    </source>
</evidence>
<evidence type="ECO:0000256" key="1">
    <source>
        <dbReference type="ARBA" id="ARBA00001974"/>
    </source>
</evidence>
<dbReference type="Gene3D" id="3.30.465.10">
    <property type="match status" value="1"/>
</dbReference>
<organism evidence="7 8">
    <name type="scientific">Streptomyces wedmorensis</name>
    <dbReference type="NCBI Taxonomy" id="43759"/>
    <lineage>
        <taxon>Bacteria</taxon>
        <taxon>Bacillati</taxon>
        <taxon>Actinomycetota</taxon>
        <taxon>Actinomycetes</taxon>
        <taxon>Kitasatosporales</taxon>
        <taxon>Streptomycetaceae</taxon>
        <taxon>Streptomyces</taxon>
    </lineage>
</organism>
<dbReference type="RefSeq" id="WP_386249847.1">
    <property type="nucleotide sequence ID" value="NZ_JBHTRV010000009.1"/>
</dbReference>
<reference evidence="7 8" key="1">
    <citation type="submission" date="2024-09" db="EMBL/GenBank/DDBJ databases">
        <title>The Natural Products Discovery Center: Release of the First 8490 Sequenced Strains for Exploring Actinobacteria Biosynthetic Diversity.</title>
        <authorList>
            <person name="Kalkreuter E."/>
            <person name="Kautsar S.A."/>
            <person name="Yang D."/>
            <person name="Bader C.D."/>
            <person name="Teijaro C.N."/>
            <person name="Fluegel L."/>
            <person name="Davis C.M."/>
            <person name="Simpson J.R."/>
            <person name="Lauterbach L."/>
            <person name="Steele A.D."/>
            <person name="Gui C."/>
            <person name="Meng S."/>
            <person name="Li G."/>
            <person name="Viehrig K."/>
            <person name="Ye F."/>
            <person name="Su P."/>
            <person name="Kiefer A.F."/>
            <person name="Nichols A."/>
            <person name="Cepeda A.J."/>
            <person name="Yan W."/>
            <person name="Fan B."/>
            <person name="Jiang Y."/>
            <person name="Adhikari A."/>
            <person name="Zheng C.-J."/>
            <person name="Schuster L."/>
            <person name="Cowan T.M."/>
            <person name="Smanski M.J."/>
            <person name="Chevrette M.G."/>
            <person name="De Carvalho L.P.S."/>
            <person name="Shen B."/>
        </authorList>
    </citation>
    <scope>NUCLEOTIDE SEQUENCE [LARGE SCALE GENOMIC DNA]</scope>
    <source>
        <strain evidence="7 8">NPDC056472</strain>
    </source>
</reference>
<dbReference type="PROSITE" id="PS51387">
    <property type="entry name" value="FAD_PCMH"/>
    <property type="match status" value="1"/>
</dbReference>
<keyword evidence="8" id="KW-1185">Reference proteome</keyword>
<dbReference type="Proteomes" id="UP001600424">
    <property type="component" value="Unassembled WGS sequence"/>
</dbReference>
<evidence type="ECO:0000256" key="5">
    <source>
        <dbReference type="ARBA" id="ARBA00023002"/>
    </source>
</evidence>
<keyword evidence="4" id="KW-0274">FAD</keyword>
<dbReference type="InterPro" id="IPR006093">
    <property type="entry name" value="Oxy_OxRdtase_FAD_BS"/>
</dbReference>
<evidence type="ECO:0000313" key="8">
    <source>
        <dbReference type="Proteomes" id="UP001600424"/>
    </source>
</evidence>
<dbReference type="InterPro" id="IPR016169">
    <property type="entry name" value="FAD-bd_PCMH_sub2"/>
</dbReference>
<protein>
    <submittedName>
        <fullName evidence="7">FAD-binding oxidoreductase</fullName>
    </submittedName>
</protein>
<comment type="cofactor">
    <cofactor evidence="1">
        <name>FAD</name>
        <dbReference type="ChEBI" id="CHEBI:57692"/>
    </cofactor>
</comment>
<name>A0ABW6ITS8_STRWE</name>
<dbReference type="InterPro" id="IPR016166">
    <property type="entry name" value="FAD-bd_PCMH"/>
</dbReference>
<sequence length="519" mass="56734">MSRNCETRDFRKMAQVNPDDPRYADLQMRGYNRRFVGAPGSVHVVGDTDEVVDVVNSAVRQGRRIAVRSGGHCAEGLVDNPEVDVVIDLSLMDSVSYDPARRAFAAQAGVRLGRLYRVLDMGWGVTLPGGACPEVGVGGHVTGGGHGVLSRLHGYVSDHLYGIEVVVVDDNGTAKAVVATREPDDPNRDLWWAHTGGGGGNFGVVTRFWFRAPGADGTDPATLLPRRPARHVSAAAMWQWADFDEDSFAALLNNFMAWSARNSAPDTSTAALHAEVAVLHRDSGMLMLTGRVDPSVPGAAKLLDAYLSEVTAGLPEPSTTTSEDEPWLYKVLNLPDAGEAFGLEASRLRSKIKAAYLRKPLDAEQVRTVYRYLTDVDYGYPAAGLMIAAWGGRMNALAPADTAVPQRDSIMQLSLINSWNDQDADEKHLTWIRRFYRDVFAATGGVPVHDDRTGGSYINWPDTDLMDPDWNTSGVPWSTIYYGDNYPKLQQVKARWDPCGVFRHALSIEPPQDNRQGAP</sequence>
<gene>
    <name evidence="7" type="ORF">ACFQ63_14980</name>
</gene>
<dbReference type="Pfam" id="PF01565">
    <property type="entry name" value="FAD_binding_4"/>
    <property type="match status" value="1"/>
</dbReference>
<dbReference type="EMBL" id="JBHTRV010000009">
    <property type="protein sequence ID" value="MFE5981004.1"/>
    <property type="molecule type" value="Genomic_DNA"/>
</dbReference>
<evidence type="ECO:0000256" key="3">
    <source>
        <dbReference type="ARBA" id="ARBA00022630"/>
    </source>
</evidence>
<keyword evidence="3" id="KW-0285">Flavoprotein</keyword>
<evidence type="ECO:0000313" key="7">
    <source>
        <dbReference type="EMBL" id="MFE5981004.1"/>
    </source>
</evidence>
<accession>A0ABW6ITS8</accession>
<proteinExistence type="inferred from homology"/>
<dbReference type="InterPro" id="IPR012951">
    <property type="entry name" value="BBE"/>
</dbReference>
<dbReference type="PANTHER" id="PTHR42973">
    <property type="entry name" value="BINDING OXIDOREDUCTASE, PUTATIVE (AFU_ORTHOLOGUE AFUA_1G17690)-RELATED"/>
    <property type="match status" value="1"/>
</dbReference>
<dbReference type="InterPro" id="IPR050416">
    <property type="entry name" value="FAD-linked_Oxidoreductase"/>
</dbReference>
<evidence type="ECO:0000256" key="4">
    <source>
        <dbReference type="ARBA" id="ARBA00022827"/>
    </source>
</evidence>
<dbReference type="PANTHER" id="PTHR42973:SF39">
    <property type="entry name" value="FAD-BINDING PCMH-TYPE DOMAIN-CONTAINING PROTEIN"/>
    <property type="match status" value="1"/>
</dbReference>
<dbReference type="InterPro" id="IPR036318">
    <property type="entry name" value="FAD-bd_PCMH-like_sf"/>
</dbReference>
<dbReference type="Gene3D" id="3.40.462.20">
    <property type="match status" value="1"/>
</dbReference>
<comment type="similarity">
    <text evidence="2">Belongs to the oxygen-dependent FAD-linked oxidoreductase family.</text>
</comment>
<feature type="domain" description="FAD-binding PCMH-type" evidence="6">
    <location>
        <begin position="35"/>
        <end position="215"/>
    </location>
</feature>